<dbReference type="EMBL" id="CP144754">
    <property type="protein sequence ID" value="WVZ95984.1"/>
    <property type="molecule type" value="Genomic_DNA"/>
</dbReference>
<dbReference type="InterPro" id="IPR004314">
    <property type="entry name" value="Neprosin"/>
</dbReference>
<keyword evidence="3" id="KW-1185">Reference proteome</keyword>
<name>A0AAQ3UPB1_PASNO</name>
<dbReference type="PANTHER" id="PTHR31589:SF236">
    <property type="entry name" value="NEPROSIN DOMAIN-CONTAINING PROTEIN"/>
    <property type="match status" value="1"/>
</dbReference>
<proteinExistence type="predicted"/>
<protein>
    <recommendedName>
        <fullName evidence="1">Neprosin PEP catalytic domain-containing protein</fullName>
    </recommendedName>
</protein>
<reference evidence="2 3" key="1">
    <citation type="submission" date="2024-02" db="EMBL/GenBank/DDBJ databases">
        <title>High-quality chromosome-scale genome assembly of Pensacola bahiagrass (Paspalum notatum Flugge var. saurae).</title>
        <authorList>
            <person name="Vega J.M."/>
            <person name="Podio M."/>
            <person name="Orjuela J."/>
            <person name="Siena L.A."/>
            <person name="Pessino S.C."/>
            <person name="Combes M.C."/>
            <person name="Mariac C."/>
            <person name="Albertini E."/>
            <person name="Pupilli F."/>
            <person name="Ortiz J.P.A."/>
            <person name="Leblanc O."/>
        </authorList>
    </citation>
    <scope>NUCLEOTIDE SEQUENCE [LARGE SCALE GENOMIC DNA]</scope>
    <source>
        <strain evidence="2">R1</strain>
        <tissue evidence="2">Leaf</tissue>
    </source>
</reference>
<dbReference type="PROSITE" id="PS52045">
    <property type="entry name" value="NEPROSIN_PEP_CD"/>
    <property type="match status" value="1"/>
</dbReference>
<dbReference type="InterPro" id="IPR053168">
    <property type="entry name" value="Glutamic_endopeptidase"/>
</dbReference>
<evidence type="ECO:0000313" key="3">
    <source>
        <dbReference type="Proteomes" id="UP001341281"/>
    </source>
</evidence>
<accession>A0AAQ3UPB1</accession>
<dbReference type="Pfam" id="PF03080">
    <property type="entry name" value="Neprosin"/>
    <property type="match status" value="1"/>
</dbReference>
<feature type="domain" description="Neprosin PEP catalytic" evidence="1">
    <location>
        <begin position="1"/>
        <end position="192"/>
    </location>
</feature>
<organism evidence="2 3">
    <name type="scientific">Paspalum notatum var. saurae</name>
    <dbReference type="NCBI Taxonomy" id="547442"/>
    <lineage>
        <taxon>Eukaryota</taxon>
        <taxon>Viridiplantae</taxon>
        <taxon>Streptophyta</taxon>
        <taxon>Embryophyta</taxon>
        <taxon>Tracheophyta</taxon>
        <taxon>Spermatophyta</taxon>
        <taxon>Magnoliopsida</taxon>
        <taxon>Liliopsida</taxon>
        <taxon>Poales</taxon>
        <taxon>Poaceae</taxon>
        <taxon>PACMAD clade</taxon>
        <taxon>Panicoideae</taxon>
        <taxon>Andropogonodae</taxon>
        <taxon>Paspaleae</taxon>
        <taxon>Paspalinae</taxon>
        <taxon>Paspalum</taxon>
    </lineage>
</organism>
<gene>
    <name evidence="2" type="ORF">U9M48_041681</name>
</gene>
<dbReference type="PANTHER" id="PTHR31589">
    <property type="entry name" value="PROTEIN, PUTATIVE (DUF239)-RELATED-RELATED"/>
    <property type="match status" value="1"/>
</dbReference>
<evidence type="ECO:0000313" key="2">
    <source>
        <dbReference type="EMBL" id="WVZ95984.1"/>
    </source>
</evidence>
<dbReference type="AlphaFoldDB" id="A0AAQ3UPB1"/>
<sequence length="192" mass="21380">MLTRHDSCVVLRLNISPVDYKDSNTHFYVEWTVAGPDKDCLNMECHGFLKTSSSITLGDVISPVSNINGKKQYITLRLFKDKLTGDWHVHYGFNGPPQPVGYLPKSLLPKPVEISFGGLVSHRKPQRSPPMGSGRLPATTLAASFSDIKVIDEHGNNTRIDIRWVRQSASKPSLMVFSHFAKTTIEGIDCEN</sequence>
<dbReference type="Proteomes" id="UP001341281">
    <property type="component" value="Chromosome 10"/>
</dbReference>
<evidence type="ECO:0000259" key="1">
    <source>
        <dbReference type="PROSITE" id="PS52045"/>
    </source>
</evidence>